<name>A0A6L3YW06_9HYPH</name>
<dbReference type="Pfam" id="PF00929">
    <property type="entry name" value="RNase_T"/>
    <property type="match status" value="1"/>
</dbReference>
<keyword evidence="2" id="KW-0269">Exonuclease</keyword>
<sequence length="224" mass="24747">MKYLVIDTETTGLFDFKQPADAEGQPRLAHLAMIWADAEGNELDRQDIYVRPNGWTMPQGEGSAGAVNGLTDEFLHANGADIGVVLEQYREEILRGLVLVAYNAQYDLKVMRGEMRRAGVADLFEQTKNVCVMRPMMKICRIPNANRGGFKFPNLGEALLCFGHVLDGAHQAMNDAEGARILLQELLRIGELPTPAVHYAKEKAAEKLPKTRRKASASGFLGSF</sequence>
<protein>
    <submittedName>
        <fullName evidence="2">3'-5' exonuclease</fullName>
    </submittedName>
</protein>
<dbReference type="CDD" id="cd06127">
    <property type="entry name" value="DEDDh"/>
    <property type="match status" value="1"/>
</dbReference>
<dbReference type="SUPFAM" id="SSF53098">
    <property type="entry name" value="Ribonuclease H-like"/>
    <property type="match status" value="1"/>
</dbReference>
<comment type="caution">
    <text evidence="2">The sequence shown here is derived from an EMBL/GenBank/DDBJ whole genome shotgun (WGS) entry which is preliminary data.</text>
</comment>
<gene>
    <name evidence="2" type="ORF">F9L08_03300</name>
</gene>
<evidence type="ECO:0000259" key="1">
    <source>
        <dbReference type="SMART" id="SM00479"/>
    </source>
</evidence>
<dbReference type="Proteomes" id="UP000481643">
    <property type="component" value="Unassembled WGS sequence"/>
</dbReference>
<dbReference type="InterPro" id="IPR036397">
    <property type="entry name" value="RNaseH_sf"/>
</dbReference>
<dbReference type="GO" id="GO:0006259">
    <property type="term" value="P:DNA metabolic process"/>
    <property type="evidence" value="ECO:0007669"/>
    <property type="project" value="UniProtKB-ARBA"/>
</dbReference>
<evidence type="ECO:0000313" key="2">
    <source>
        <dbReference type="EMBL" id="KAB2689699.1"/>
    </source>
</evidence>
<dbReference type="RefSeq" id="WP_151651078.1">
    <property type="nucleotide sequence ID" value="NZ_WBVX01000002.1"/>
</dbReference>
<evidence type="ECO:0000313" key="3">
    <source>
        <dbReference type="Proteomes" id="UP000481643"/>
    </source>
</evidence>
<dbReference type="AlphaFoldDB" id="A0A6L3YW06"/>
<organism evidence="2 3">
    <name type="scientific">Brucella tritici</name>
    <dbReference type="NCBI Taxonomy" id="94626"/>
    <lineage>
        <taxon>Bacteria</taxon>
        <taxon>Pseudomonadati</taxon>
        <taxon>Pseudomonadota</taxon>
        <taxon>Alphaproteobacteria</taxon>
        <taxon>Hyphomicrobiales</taxon>
        <taxon>Brucellaceae</taxon>
        <taxon>Brucella/Ochrobactrum group</taxon>
        <taxon>Brucella</taxon>
    </lineage>
</organism>
<accession>A0A6L3YW06</accession>
<reference evidence="2 3" key="1">
    <citation type="submission" date="2019-09" db="EMBL/GenBank/DDBJ databases">
        <title>Taxonomic organization of the family Brucellaceae based on a phylogenomic approach.</title>
        <authorList>
            <person name="Leclercq S."/>
            <person name="Cloeckaert A."/>
            <person name="Zygmunt M.S."/>
        </authorList>
    </citation>
    <scope>NUCLEOTIDE SEQUENCE [LARGE SCALE GENOMIC DNA]</scope>
    <source>
        <strain evidence="2 3">WS1830</strain>
    </source>
</reference>
<proteinExistence type="predicted"/>
<dbReference type="GO" id="GO:0003676">
    <property type="term" value="F:nucleic acid binding"/>
    <property type="evidence" value="ECO:0007669"/>
    <property type="project" value="InterPro"/>
</dbReference>
<dbReference type="EMBL" id="WBVX01000002">
    <property type="protein sequence ID" value="KAB2689699.1"/>
    <property type="molecule type" value="Genomic_DNA"/>
</dbReference>
<feature type="domain" description="Exonuclease" evidence="1">
    <location>
        <begin position="2"/>
        <end position="192"/>
    </location>
</feature>
<dbReference type="Gene3D" id="3.30.420.10">
    <property type="entry name" value="Ribonuclease H-like superfamily/Ribonuclease H"/>
    <property type="match status" value="1"/>
</dbReference>
<keyword evidence="2" id="KW-0378">Hydrolase</keyword>
<dbReference type="SMART" id="SM00479">
    <property type="entry name" value="EXOIII"/>
    <property type="match status" value="1"/>
</dbReference>
<dbReference type="InterPro" id="IPR013520">
    <property type="entry name" value="Ribonucl_H"/>
</dbReference>
<dbReference type="GO" id="GO:0004527">
    <property type="term" value="F:exonuclease activity"/>
    <property type="evidence" value="ECO:0007669"/>
    <property type="project" value="UniProtKB-KW"/>
</dbReference>
<keyword evidence="2" id="KW-0540">Nuclease</keyword>
<dbReference type="InterPro" id="IPR012337">
    <property type="entry name" value="RNaseH-like_sf"/>
</dbReference>